<name>A0A8T0QFB5_PANVG</name>
<dbReference type="InterPro" id="IPR029466">
    <property type="entry name" value="NAM-associated_C"/>
</dbReference>
<evidence type="ECO:0000256" key="2">
    <source>
        <dbReference type="SAM" id="MobiDB-lite"/>
    </source>
</evidence>
<accession>A0A8T0QFB5</accession>
<keyword evidence="1" id="KW-0175">Coiled coil</keyword>
<dbReference type="PANTHER" id="PTHR45125:SF28">
    <property type="entry name" value="OS02G0603500 PROTEIN"/>
    <property type="match status" value="1"/>
</dbReference>
<evidence type="ECO:0000256" key="1">
    <source>
        <dbReference type="SAM" id="Coils"/>
    </source>
</evidence>
<feature type="region of interest" description="Disordered" evidence="2">
    <location>
        <begin position="86"/>
        <end position="126"/>
    </location>
</feature>
<feature type="compositionally biased region" description="Basic and acidic residues" evidence="2">
    <location>
        <begin position="253"/>
        <end position="263"/>
    </location>
</feature>
<dbReference type="EMBL" id="CM029049">
    <property type="protein sequence ID" value="KAG2572463.1"/>
    <property type="molecule type" value="Genomic_DNA"/>
</dbReference>
<proteinExistence type="predicted"/>
<evidence type="ECO:0000313" key="5">
    <source>
        <dbReference type="Proteomes" id="UP000823388"/>
    </source>
</evidence>
<dbReference type="Pfam" id="PF14303">
    <property type="entry name" value="NAM-associated"/>
    <property type="match status" value="1"/>
</dbReference>
<comment type="caution">
    <text evidence="4">The sequence shown here is derived from an EMBL/GenBank/DDBJ whole genome shotgun (WGS) entry which is preliminary data.</text>
</comment>
<feature type="compositionally biased region" description="Polar residues" evidence="2">
    <location>
        <begin position="115"/>
        <end position="126"/>
    </location>
</feature>
<dbReference type="AlphaFoldDB" id="A0A8T0QFB5"/>
<gene>
    <name evidence="4" type="ORF">PVAP13_7KG112300</name>
</gene>
<feature type="region of interest" description="Disordered" evidence="2">
    <location>
        <begin position="1"/>
        <end position="20"/>
    </location>
</feature>
<keyword evidence="5" id="KW-1185">Reference proteome</keyword>
<reference evidence="4" key="1">
    <citation type="submission" date="2020-05" db="EMBL/GenBank/DDBJ databases">
        <title>WGS assembly of Panicum virgatum.</title>
        <authorList>
            <person name="Lovell J.T."/>
            <person name="Jenkins J."/>
            <person name="Shu S."/>
            <person name="Juenger T.E."/>
            <person name="Schmutz J."/>
        </authorList>
    </citation>
    <scope>NUCLEOTIDE SEQUENCE</scope>
    <source>
        <strain evidence="4">AP13</strain>
    </source>
</reference>
<evidence type="ECO:0000313" key="4">
    <source>
        <dbReference type="EMBL" id="KAG2572463.1"/>
    </source>
</evidence>
<evidence type="ECO:0000259" key="3">
    <source>
        <dbReference type="Pfam" id="PF14303"/>
    </source>
</evidence>
<feature type="domain" description="No apical meristem-associated C-terminal" evidence="3">
    <location>
        <begin position="230"/>
        <end position="412"/>
    </location>
</feature>
<dbReference type="OrthoDB" id="693008at2759"/>
<feature type="region of interest" description="Disordered" evidence="2">
    <location>
        <begin position="253"/>
        <end position="283"/>
    </location>
</feature>
<organism evidence="4 5">
    <name type="scientific">Panicum virgatum</name>
    <name type="common">Blackwell switchgrass</name>
    <dbReference type="NCBI Taxonomy" id="38727"/>
    <lineage>
        <taxon>Eukaryota</taxon>
        <taxon>Viridiplantae</taxon>
        <taxon>Streptophyta</taxon>
        <taxon>Embryophyta</taxon>
        <taxon>Tracheophyta</taxon>
        <taxon>Spermatophyta</taxon>
        <taxon>Magnoliopsida</taxon>
        <taxon>Liliopsida</taxon>
        <taxon>Poales</taxon>
        <taxon>Poaceae</taxon>
        <taxon>PACMAD clade</taxon>
        <taxon>Panicoideae</taxon>
        <taxon>Panicodae</taxon>
        <taxon>Paniceae</taxon>
        <taxon>Panicinae</taxon>
        <taxon>Panicum</taxon>
        <taxon>Panicum sect. Hiantes</taxon>
    </lineage>
</organism>
<feature type="compositionally biased region" description="Polar residues" evidence="2">
    <location>
        <begin position="93"/>
        <end position="105"/>
    </location>
</feature>
<dbReference type="Proteomes" id="UP000823388">
    <property type="component" value="Chromosome 7K"/>
</dbReference>
<protein>
    <recommendedName>
        <fullName evidence="3">No apical meristem-associated C-terminal domain-containing protein</fullName>
    </recommendedName>
</protein>
<sequence length="426" mass="48707">MEIRRGRTTPTASRADREAAARAGGARGLLHPQRWIFHCSGTICSSDMENVWNELDDGSQHGFGVASCTPYTDLLGCQMTEGQDEATPHCDVQVSNNDTTESPSTGKRPKKAKQGQVSKSTAIRSSSYTPKEDEVICSAYLNVSKDPVVSVNQPSKTYWERICDYYNENRGMYGQRTISSLQHRWGEISRDTGKFTAFYAEIERKNQSGKNEDDKIKDALQLYNGVLGHSFKFIHCWFILRHEQKWHEFVAEKKQHNKTRPEPSAEPVSPMAPATDTPQINAQNLVRPMGRDSAKRLRSANSSASSTGCLEVLQKIHSDRAKYEKRQEEHIKDESKEMVERYERKLRLQEESINFQKDSMNFQKELLTKQVSIQEKMLALQEKERVDKVMMADLDKFPSWVRDYYVIEQKEIAARRLQAGQPSGEK</sequence>
<feature type="coiled-coil region" evidence="1">
    <location>
        <begin position="325"/>
        <end position="359"/>
    </location>
</feature>
<dbReference type="PANTHER" id="PTHR45125">
    <property type="entry name" value="F21J9.4-RELATED"/>
    <property type="match status" value="1"/>
</dbReference>